<dbReference type="Proteomes" id="UP000027778">
    <property type="component" value="Unassembled WGS sequence"/>
</dbReference>
<comment type="caution">
    <text evidence="2">The sequence shown here is derived from an EMBL/GenBank/DDBJ whole genome shotgun (WGS) entry which is preliminary data.</text>
</comment>
<dbReference type="InterPro" id="IPR010982">
    <property type="entry name" value="Lambda_DNA-bd_dom_sf"/>
</dbReference>
<dbReference type="InterPro" id="IPR001387">
    <property type="entry name" value="Cro/C1-type_HTH"/>
</dbReference>
<reference evidence="2 3" key="1">
    <citation type="submission" date="2014-06" db="EMBL/GenBank/DDBJ databases">
        <title>Draft genome sequence of Bacillus gaemokensis JCM 15801 (MCCC 1A00707).</title>
        <authorList>
            <person name="Lai Q."/>
            <person name="Liu Y."/>
            <person name="Shao Z."/>
        </authorList>
    </citation>
    <scope>NUCLEOTIDE SEQUENCE [LARGE SCALE GENOMIC DNA]</scope>
    <source>
        <strain evidence="2 3">JCM 15801</strain>
    </source>
</reference>
<dbReference type="RefSeq" id="WP_033678059.1">
    <property type="nucleotide sequence ID" value="NZ_JOTM01000039.1"/>
</dbReference>
<protein>
    <submittedName>
        <fullName evidence="2">XRE family transcriptional regulator</fullName>
    </submittedName>
</protein>
<evidence type="ECO:0000259" key="1">
    <source>
        <dbReference type="Pfam" id="PF01381"/>
    </source>
</evidence>
<dbReference type="GO" id="GO:0003677">
    <property type="term" value="F:DNA binding"/>
    <property type="evidence" value="ECO:0007669"/>
    <property type="project" value="InterPro"/>
</dbReference>
<evidence type="ECO:0000313" key="2">
    <source>
        <dbReference type="EMBL" id="KEK22157.1"/>
    </source>
</evidence>
<name>A0A073K6Q3_9BACI</name>
<keyword evidence="3" id="KW-1185">Reference proteome</keyword>
<dbReference type="Pfam" id="PF01381">
    <property type="entry name" value="HTH_3"/>
    <property type="match status" value="1"/>
</dbReference>
<accession>A0A073K6Q3</accession>
<dbReference type="EMBL" id="JOTM01000039">
    <property type="protein sequence ID" value="KEK22157.1"/>
    <property type="molecule type" value="Genomic_DNA"/>
</dbReference>
<organism evidence="2 3">
    <name type="scientific">Bacillus gaemokensis</name>
    <dbReference type="NCBI Taxonomy" id="574375"/>
    <lineage>
        <taxon>Bacteria</taxon>
        <taxon>Bacillati</taxon>
        <taxon>Bacillota</taxon>
        <taxon>Bacilli</taxon>
        <taxon>Bacillales</taxon>
        <taxon>Bacillaceae</taxon>
        <taxon>Bacillus</taxon>
        <taxon>Bacillus cereus group</taxon>
    </lineage>
</organism>
<dbReference type="AlphaFoldDB" id="A0A073K6Q3"/>
<gene>
    <name evidence="2" type="ORF">BAGA_21005</name>
</gene>
<evidence type="ECO:0000313" key="3">
    <source>
        <dbReference type="Proteomes" id="UP000027778"/>
    </source>
</evidence>
<dbReference type="OrthoDB" id="7568952at2"/>
<sequence length="74" mass="8652">MWGKRKHKTKLAKWLFEQGLEQQDLVKASKVSRSTISKACNEREYIPSPGVMKLLIKAIRKHDPEVNINDFWSL</sequence>
<dbReference type="Gene3D" id="1.10.260.40">
    <property type="entry name" value="lambda repressor-like DNA-binding domains"/>
    <property type="match status" value="1"/>
</dbReference>
<dbReference type="SUPFAM" id="SSF47413">
    <property type="entry name" value="lambda repressor-like DNA-binding domains"/>
    <property type="match status" value="1"/>
</dbReference>
<feature type="domain" description="HTH cro/C1-type" evidence="1">
    <location>
        <begin position="17"/>
        <end position="61"/>
    </location>
</feature>
<proteinExistence type="predicted"/>